<protein>
    <submittedName>
        <fullName evidence="2">Uncharacterized protein</fullName>
    </submittedName>
</protein>
<evidence type="ECO:0000256" key="1">
    <source>
        <dbReference type="SAM" id="MobiDB-lite"/>
    </source>
</evidence>
<organism evidence="2 3">
    <name type="scientific">Rotaria sordida</name>
    <dbReference type="NCBI Taxonomy" id="392033"/>
    <lineage>
        <taxon>Eukaryota</taxon>
        <taxon>Metazoa</taxon>
        <taxon>Spiralia</taxon>
        <taxon>Gnathifera</taxon>
        <taxon>Rotifera</taxon>
        <taxon>Eurotatoria</taxon>
        <taxon>Bdelloidea</taxon>
        <taxon>Philodinida</taxon>
        <taxon>Philodinidae</taxon>
        <taxon>Rotaria</taxon>
    </lineage>
</organism>
<feature type="region of interest" description="Disordered" evidence="1">
    <location>
        <begin position="1"/>
        <end position="44"/>
    </location>
</feature>
<feature type="compositionally biased region" description="Basic residues" evidence="1">
    <location>
        <begin position="32"/>
        <end position="42"/>
    </location>
</feature>
<dbReference type="EMBL" id="CAJNOO010008680">
    <property type="protein sequence ID" value="CAF1484589.1"/>
    <property type="molecule type" value="Genomic_DNA"/>
</dbReference>
<reference evidence="2" key="1">
    <citation type="submission" date="2021-02" db="EMBL/GenBank/DDBJ databases">
        <authorList>
            <person name="Nowell W R."/>
        </authorList>
    </citation>
    <scope>NUCLEOTIDE SEQUENCE</scope>
</reference>
<name>A0A815RZ01_9BILA</name>
<comment type="caution">
    <text evidence="2">The sequence shown here is derived from an EMBL/GenBank/DDBJ whole genome shotgun (WGS) entry which is preliminary data.</text>
</comment>
<sequence>AKATISSSYMSNSGDEIEDDESNDSRDENRKNIKYKQSKNRNRTTIFPEQQDYLMSKYPIELHPLQKIKRKDSIKFDSNQLLDDSTINKKCIHSSLTFKLIPIFENDL</sequence>
<gene>
    <name evidence="2" type="ORF">RFH988_LOCUS38145</name>
</gene>
<dbReference type="AlphaFoldDB" id="A0A815RZ01"/>
<evidence type="ECO:0000313" key="2">
    <source>
        <dbReference type="EMBL" id="CAF1484589.1"/>
    </source>
</evidence>
<proteinExistence type="predicted"/>
<dbReference type="Proteomes" id="UP000663882">
    <property type="component" value="Unassembled WGS sequence"/>
</dbReference>
<feature type="compositionally biased region" description="Polar residues" evidence="1">
    <location>
        <begin position="1"/>
        <end position="10"/>
    </location>
</feature>
<accession>A0A815RZ01</accession>
<evidence type="ECO:0000313" key="3">
    <source>
        <dbReference type="Proteomes" id="UP000663882"/>
    </source>
</evidence>
<feature type="non-terminal residue" evidence="2">
    <location>
        <position position="1"/>
    </location>
</feature>
<dbReference type="OrthoDB" id="6417226at2759"/>